<accession>A0ACB9PM82</accession>
<evidence type="ECO:0000313" key="2">
    <source>
        <dbReference type="Proteomes" id="UP000828941"/>
    </source>
</evidence>
<gene>
    <name evidence="1" type="ORF">L6164_008426</name>
</gene>
<dbReference type="Proteomes" id="UP000828941">
    <property type="component" value="Chromosome 4"/>
</dbReference>
<evidence type="ECO:0000313" key="1">
    <source>
        <dbReference type="EMBL" id="KAI4347630.1"/>
    </source>
</evidence>
<name>A0ACB9PM82_BAUVA</name>
<keyword evidence="2" id="KW-1185">Reference proteome</keyword>
<proteinExistence type="predicted"/>
<sequence>MAIKGGANKACAACKYQRRRCSKECPLSPYFPADQPKKFQNAHRLFGVSNIMKTLNQVHPEQHDEAMESIMFESDMRAKYPVHGCLGIIWQYNNQIVRLEEDLRHVKMQLAFVKDHYQYQLPYPMPPSPPDCSLVSPQQLQYGLPTTTTGDTAIPMYNHYGEFPMLDGNGVGVYNGSGYIENEDMMMKHLSVQQPFCNGMAMPGQPNLMAMQGLSTQQELDINPADYDDIPFDAIDDRQSFIECKEPCESSAESSFQEAAQHMENVSKNELKNAAACLSLKG</sequence>
<dbReference type="EMBL" id="CM039429">
    <property type="protein sequence ID" value="KAI4347630.1"/>
    <property type="molecule type" value="Genomic_DNA"/>
</dbReference>
<comment type="caution">
    <text evidence="1">The sequence shown here is derived from an EMBL/GenBank/DDBJ whole genome shotgun (WGS) entry which is preliminary data.</text>
</comment>
<protein>
    <submittedName>
        <fullName evidence="1">Uncharacterized protein</fullName>
    </submittedName>
</protein>
<reference evidence="1 2" key="1">
    <citation type="journal article" date="2022" name="DNA Res.">
        <title>Chromosomal-level genome assembly of the orchid tree Bauhinia variegata (Leguminosae; Cercidoideae) supports the allotetraploid origin hypothesis of Bauhinia.</title>
        <authorList>
            <person name="Zhong Y."/>
            <person name="Chen Y."/>
            <person name="Zheng D."/>
            <person name="Pang J."/>
            <person name="Liu Y."/>
            <person name="Luo S."/>
            <person name="Meng S."/>
            <person name="Qian L."/>
            <person name="Wei D."/>
            <person name="Dai S."/>
            <person name="Zhou R."/>
        </authorList>
    </citation>
    <scope>NUCLEOTIDE SEQUENCE [LARGE SCALE GENOMIC DNA]</scope>
    <source>
        <strain evidence="1">BV-YZ2020</strain>
    </source>
</reference>
<organism evidence="1 2">
    <name type="scientific">Bauhinia variegata</name>
    <name type="common">Purple orchid tree</name>
    <name type="synonym">Phanera variegata</name>
    <dbReference type="NCBI Taxonomy" id="167791"/>
    <lineage>
        <taxon>Eukaryota</taxon>
        <taxon>Viridiplantae</taxon>
        <taxon>Streptophyta</taxon>
        <taxon>Embryophyta</taxon>
        <taxon>Tracheophyta</taxon>
        <taxon>Spermatophyta</taxon>
        <taxon>Magnoliopsida</taxon>
        <taxon>eudicotyledons</taxon>
        <taxon>Gunneridae</taxon>
        <taxon>Pentapetalae</taxon>
        <taxon>rosids</taxon>
        <taxon>fabids</taxon>
        <taxon>Fabales</taxon>
        <taxon>Fabaceae</taxon>
        <taxon>Cercidoideae</taxon>
        <taxon>Cercideae</taxon>
        <taxon>Bauhiniinae</taxon>
        <taxon>Bauhinia</taxon>
    </lineage>
</organism>